<evidence type="ECO:0000313" key="2">
    <source>
        <dbReference type="EMBL" id="MFD0985631.1"/>
    </source>
</evidence>
<comment type="caution">
    <text evidence="2">The sequence shown here is derived from an EMBL/GenBank/DDBJ whole genome shotgun (WGS) entry which is preliminary data.</text>
</comment>
<dbReference type="EMBL" id="JBHTJO010000001">
    <property type="protein sequence ID" value="MFD0985631.1"/>
    <property type="molecule type" value="Genomic_DNA"/>
</dbReference>
<accession>A0ABW3J6B5</accession>
<evidence type="ECO:0008006" key="4">
    <source>
        <dbReference type="Google" id="ProtNLM"/>
    </source>
</evidence>
<keyword evidence="3" id="KW-1185">Reference proteome</keyword>
<name>A0ABW3J6B5_9HYPH</name>
<reference evidence="3" key="1">
    <citation type="journal article" date="2019" name="Int. J. Syst. Evol. Microbiol.">
        <title>The Global Catalogue of Microorganisms (GCM) 10K type strain sequencing project: providing services to taxonomists for standard genome sequencing and annotation.</title>
        <authorList>
            <consortium name="The Broad Institute Genomics Platform"/>
            <consortium name="The Broad Institute Genome Sequencing Center for Infectious Disease"/>
            <person name="Wu L."/>
            <person name="Ma J."/>
        </authorList>
    </citation>
    <scope>NUCLEOTIDE SEQUENCE [LARGE SCALE GENOMIC DNA]</scope>
    <source>
        <strain evidence="3">CCUG 61697</strain>
    </source>
</reference>
<sequence>MRDIRRDLQDRAQLLEEEITAAQTQFEQKVEQLKTERDTRIHEIKDELNALGRLIDAEKRRMEGGGASQPSAEVATLPPNQQALIDFVLRKLGENGPMTLDQLRNLSIQEGFFSDPEAAGRGMQTILMAVARGGRIRQLPNGTFAPALLMDTLRQRQAV</sequence>
<evidence type="ECO:0000313" key="3">
    <source>
        <dbReference type="Proteomes" id="UP001597102"/>
    </source>
</evidence>
<proteinExistence type="predicted"/>
<gene>
    <name evidence="2" type="ORF">ACFQ2F_00785</name>
</gene>
<dbReference type="RefSeq" id="WP_379084270.1">
    <property type="nucleotide sequence ID" value="NZ_JBHTJO010000001.1"/>
</dbReference>
<organism evidence="2 3">
    <name type="scientific">Methyloligella solikamskensis</name>
    <dbReference type="NCBI Taxonomy" id="1177756"/>
    <lineage>
        <taxon>Bacteria</taxon>
        <taxon>Pseudomonadati</taxon>
        <taxon>Pseudomonadota</taxon>
        <taxon>Alphaproteobacteria</taxon>
        <taxon>Hyphomicrobiales</taxon>
        <taxon>Hyphomicrobiaceae</taxon>
        <taxon>Methyloligella</taxon>
    </lineage>
</organism>
<keyword evidence="1" id="KW-0175">Coiled coil</keyword>
<evidence type="ECO:0000256" key="1">
    <source>
        <dbReference type="SAM" id="Coils"/>
    </source>
</evidence>
<dbReference type="Proteomes" id="UP001597102">
    <property type="component" value="Unassembled WGS sequence"/>
</dbReference>
<feature type="coiled-coil region" evidence="1">
    <location>
        <begin position="5"/>
        <end position="61"/>
    </location>
</feature>
<protein>
    <recommendedName>
        <fullName evidence="4">HTH HARE-type domain-containing protein</fullName>
    </recommendedName>
</protein>